<reference evidence="5" key="1">
    <citation type="submission" date="2022-07" db="EMBL/GenBank/DDBJ databases">
        <authorList>
            <person name="Trinca V."/>
            <person name="Uliana J.V.C."/>
            <person name="Torres T.T."/>
            <person name="Ward R.J."/>
            <person name="Monesi N."/>
        </authorList>
    </citation>
    <scope>NUCLEOTIDE SEQUENCE</scope>
    <source>
        <strain evidence="5">HSMRA1968</strain>
        <tissue evidence="5">Whole embryos</tissue>
    </source>
</reference>
<evidence type="ECO:0000256" key="2">
    <source>
        <dbReference type="PROSITE-ProRule" id="PRU00176"/>
    </source>
</evidence>
<proteinExistence type="predicted"/>
<dbReference type="CDD" id="cd21608">
    <property type="entry name" value="RRM2_NsCP33_like"/>
    <property type="match status" value="1"/>
</dbReference>
<dbReference type="InterPro" id="IPR035979">
    <property type="entry name" value="RBD_domain_sf"/>
</dbReference>
<dbReference type="InterPro" id="IPR050886">
    <property type="entry name" value="RNA-binding_reg"/>
</dbReference>
<evidence type="ECO:0000256" key="1">
    <source>
        <dbReference type="ARBA" id="ARBA00022884"/>
    </source>
</evidence>
<dbReference type="InterPro" id="IPR048289">
    <property type="entry name" value="RRM2_NsCP33-like"/>
</dbReference>
<feature type="signal peptide" evidence="3">
    <location>
        <begin position="1"/>
        <end position="20"/>
    </location>
</feature>
<keyword evidence="6" id="KW-1185">Reference proteome</keyword>
<evidence type="ECO:0000259" key="4">
    <source>
        <dbReference type="PROSITE" id="PS50102"/>
    </source>
</evidence>
<dbReference type="OrthoDB" id="1875751at2759"/>
<dbReference type="Gene3D" id="3.30.70.330">
    <property type="match status" value="1"/>
</dbReference>
<dbReference type="GO" id="GO:0003723">
    <property type="term" value="F:RNA binding"/>
    <property type="evidence" value="ECO:0007669"/>
    <property type="project" value="UniProtKB-UniRule"/>
</dbReference>
<dbReference type="PROSITE" id="PS50102">
    <property type="entry name" value="RRM"/>
    <property type="match status" value="1"/>
</dbReference>
<dbReference type="AlphaFoldDB" id="A0A9Q0NBB0"/>
<evidence type="ECO:0000313" key="6">
    <source>
        <dbReference type="Proteomes" id="UP001151699"/>
    </source>
</evidence>
<evidence type="ECO:0000313" key="5">
    <source>
        <dbReference type="EMBL" id="KAJ6647175.1"/>
    </source>
</evidence>
<dbReference type="Proteomes" id="UP001151699">
    <property type="component" value="Chromosome A"/>
</dbReference>
<dbReference type="SMART" id="SM00360">
    <property type="entry name" value="RRM"/>
    <property type="match status" value="1"/>
</dbReference>
<sequence>MKCWISLLFVAIASIQCISASKVYVGNLSWNSTDEGLRLLFEEFGQVIDSVVMRDRDSGRSRGFGFVTMATDEQARMAIEALNDTEFDGRRIKVNAAIPFRN</sequence>
<dbReference type="PANTHER" id="PTHR48024:SF56">
    <property type="entry name" value="HETEROGENEOUS NUCLEAR RIBONUCLEOPROTEIN A0"/>
    <property type="match status" value="1"/>
</dbReference>
<dbReference type="InterPro" id="IPR000504">
    <property type="entry name" value="RRM_dom"/>
</dbReference>
<dbReference type="InterPro" id="IPR012677">
    <property type="entry name" value="Nucleotide-bd_a/b_plait_sf"/>
</dbReference>
<name>A0A9Q0NBB0_9DIPT</name>
<feature type="chain" id="PRO_5040377483" evidence="3">
    <location>
        <begin position="21"/>
        <end position="102"/>
    </location>
</feature>
<keyword evidence="1 2" id="KW-0694">RNA-binding</keyword>
<keyword evidence="3" id="KW-0732">Signal</keyword>
<dbReference type="SUPFAM" id="SSF54928">
    <property type="entry name" value="RNA-binding domain, RBD"/>
    <property type="match status" value="1"/>
</dbReference>
<feature type="domain" description="RRM" evidence="4">
    <location>
        <begin position="21"/>
        <end position="99"/>
    </location>
</feature>
<protein>
    <submittedName>
        <fullName evidence="5">Glycine-rich RNA-binding protein 1</fullName>
    </submittedName>
</protein>
<evidence type="ECO:0000256" key="3">
    <source>
        <dbReference type="SAM" id="SignalP"/>
    </source>
</evidence>
<gene>
    <name evidence="5" type="primary">GRP1</name>
    <name evidence="5" type="ORF">Bhyg_02395</name>
</gene>
<dbReference type="GO" id="GO:0005634">
    <property type="term" value="C:nucleus"/>
    <property type="evidence" value="ECO:0007669"/>
    <property type="project" value="TreeGrafter"/>
</dbReference>
<dbReference type="Pfam" id="PF00076">
    <property type="entry name" value="RRM_1"/>
    <property type="match status" value="1"/>
</dbReference>
<comment type="caution">
    <text evidence="5">The sequence shown here is derived from an EMBL/GenBank/DDBJ whole genome shotgun (WGS) entry which is preliminary data.</text>
</comment>
<dbReference type="EMBL" id="WJQU01000001">
    <property type="protein sequence ID" value="KAJ6647175.1"/>
    <property type="molecule type" value="Genomic_DNA"/>
</dbReference>
<organism evidence="5 6">
    <name type="scientific">Pseudolycoriella hygida</name>
    <dbReference type="NCBI Taxonomy" id="35572"/>
    <lineage>
        <taxon>Eukaryota</taxon>
        <taxon>Metazoa</taxon>
        <taxon>Ecdysozoa</taxon>
        <taxon>Arthropoda</taxon>
        <taxon>Hexapoda</taxon>
        <taxon>Insecta</taxon>
        <taxon>Pterygota</taxon>
        <taxon>Neoptera</taxon>
        <taxon>Endopterygota</taxon>
        <taxon>Diptera</taxon>
        <taxon>Nematocera</taxon>
        <taxon>Sciaroidea</taxon>
        <taxon>Sciaridae</taxon>
        <taxon>Pseudolycoriella</taxon>
    </lineage>
</organism>
<dbReference type="PANTHER" id="PTHR48024">
    <property type="entry name" value="GEO13361P1-RELATED"/>
    <property type="match status" value="1"/>
</dbReference>
<accession>A0A9Q0NBB0</accession>